<evidence type="ECO:0000256" key="7">
    <source>
        <dbReference type="SAM" id="SignalP"/>
    </source>
</evidence>
<dbReference type="Gene3D" id="1.10.760.10">
    <property type="entry name" value="Cytochrome c-like domain"/>
    <property type="match status" value="1"/>
</dbReference>
<protein>
    <submittedName>
        <fullName evidence="9">C-type cytochrome</fullName>
    </submittedName>
</protein>
<dbReference type="PANTHER" id="PTHR33751:SF9">
    <property type="entry name" value="CYTOCHROME C4"/>
    <property type="match status" value="1"/>
</dbReference>
<keyword evidence="10" id="KW-1185">Reference proteome</keyword>
<gene>
    <name evidence="9" type="ORF">LZ012_16425</name>
</gene>
<keyword evidence="4" id="KW-0249">Electron transport</keyword>
<keyword evidence="7" id="KW-0732">Signal</keyword>
<evidence type="ECO:0000256" key="5">
    <source>
        <dbReference type="ARBA" id="ARBA00023004"/>
    </source>
</evidence>
<keyword evidence="2 6" id="KW-0349">Heme</keyword>
<keyword evidence="5 6" id="KW-0408">Iron</keyword>
<evidence type="ECO:0000256" key="4">
    <source>
        <dbReference type="ARBA" id="ARBA00022982"/>
    </source>
</evidence>
<dbReference type="PROSITE" id="PS51007">
    <property type="entry name" value="CYTC"/>
    <property type="match status" value="1"/>
</dbReference>
<keyword evidence="1" id="KW-0813">Transport</keyword>
<evidence type="ECO:0000313" key="10">
    <source>
        <dbReference type="Proteomes" id="UP001165384"/>
    </source>
</evidence>
<proteinExistence type="predicted"/>
<dbReference type="Proteomes" id="UP001165384">
    <property type="component" value="Unassembled WGS sequence"/>
</dbReference>
<feature type="chain" id="PRO_5047095997" evidence="7">
    <location>
        <begin position="22"/>
        <end position="101"/>
    </location>
</feature>
<evidence type="ECO:0000256" key="2">
    <source>
        <dbReference type="ARBA" id="ARBA00022617"/>
    </source>
</evidence>
<evidence type="ECO:0000256" key="1">
    <source>
        <dbReference type="ARBA" id="ARBA00022448"/>
    </source>
</evidence>
<dbReference type="Pfam" id="PF00034">
    <property type="entry name" value="Cytochrom_C"/>
    <property type="match status" value="1"/>
</dbReference>
<dbReference type="RefSeq" id="WP_275711961.1">
    <property type="nucleotide sequence ID" value="NZ_JAKLTN010000003.1"/>
</dbReference>
<accession>A0ABS9K5Y8</accession>
<dbReference type="EMBL" id="JAKLTN010000003">
    <property type="protein sequence ID" value="MCG2578584.1"/>
    <property type="molecule type" value="Genomic_DNA"/>
</dbReference>
<dbReference type="InterPro" id="IPR050597">
    <property type="entry name" value="Cytochrome_c_Oxidase_Subunit"/>
</dbReference>
<evidence type="ECO:0000313" key="9">
    <source>
        <dbReference type="EMBL" id="MCG2578584.1"/>
    </source>
</evidence>
<reference evidence="9" key="1">
    <citation type="submission" date="2022-01" db="EMBL/GenBank/DDBJ databases">
        <authorList>
            <person name="Jo J.-H."/>
            <person name="Im W.-T."/>
        </authorList>
    </citation>
    <scope>NUCLEOTIDE SEQUENCE</scope>
    <source>
        <strain evidence="9">XY25</strain>
    </source>
</reference>
<name>A0ABS9K5Y8_9RHOO</name>
<comment type="caution">
    <text evidence="9">The sequence shown here is derived from an EMBL/GenBank/DDBJ whole genome shotgun (WGS) entry which is preliminary data.</text>
</comment>
<keyword evidence="3 6" id="KW-0479">Metal-binding</keyword>
<evidence type="ECO:0000256" key="6">
    <source>
        <dbReference type="PROSITE-ProRule" id="PRU00433"/>
    </source>
</evidence>
<feature type="signal peptide" evidence="7">
    <location>
        <begin position="1"/>
        <end position="21"/>
    </location>
</feature>
<feature type="domain" description="Cytochrome c" evidence="8">
    <location>
        <begin position="22"/>
        <end position="101"/>
    </location>
</feature>
<dbReference type="PANTHER" id="PTHR33751">
    <property type="entry name" value="CBB3-TYPE CYTOCHROME C OXIDASE SUBUNIT FIXP"/>
    <property type="match status" value="1"/>
</dbReference>
<organism evidence="9 10">
    <name type="scientific">Dechloromonas hankyongensis</name>
    <dbReference type="NCBI Taxonomy" id="2908002"/>
    <lineage>
        <taxon>Bacteria</taxon>
        <taxon>Pseudomonadati</taxon>
        <taxon>Pseudomonadota</taxon>
        <taxon>Betaproteobacteria</taxon>
        <taxon>Rhodocyclales</taxon>
        <taxon>Azonexaceae</taxon>
        <taxon>Dechloromonas</taxon>
    </lineage>
</organism>
<evidence type="ECO:0000256" key="3">
    <source>
        <dbReference type="ARBA" id="ARBA00022723"/>
    </source>
</evidence>
<dbReference type="InterPro" id="IPR036909">
    <property type="entry name" value="Cyt_c-like_dom_sf"/>
</dbReference>
<evidence type="ECO:0000259" key="8">
    <source>
        <dbReference type="PROSITE" id="PS51007"/>
    </source>
</evidence>
<dbReference type="InterPro" id="IPR009056">
    <property type="entry name" value="Cyt_c-like_dom"/>
</dbReference>
<sequence>MKLFAPLAAALLLATAGTAYAADANLGRNLAATCANCHGTNGQAVKGSGMDALAGMEKAKLLQKLADFRSGDKPASIMHQISKGYTEAQLDLIATYFAAQK</sequence>
<dbReference type="SUPFAM" id="SSF46626">
    <property type="entry name" value="Cytochrome c"/>
    <property type="match status" value="1"/>
</dbReference>